<comment type="similarity">
    <text evidence="2">Belongs to the membrane fusion protein (MFP) (TC 8.A.1) family.</text>
</comment>
<evidence type="ECO:0000259" key="5">
    <source>
        <dbReference type="Pfam" id="PF25876"/>
    </source>
</evidence>
<keyword evidence="4" id="KW-1133">Transmembrane helix</keyword>
<dbReference type="InterPro" id="IPR058792">
    <property type="entry name" value="Beta-barrel_RND_2"/>
</dbReference>
<comment type="subcellular location">
    <subcellularLocation>
        <location evidence="1">Cell envelope</location>
    </subcellularLocation>
</comment>
<dbReference type="Pfam" id="PF25954">
    <property type="entry name" value="Beta-barrel_RND_2"/>
    <property type="match status" value="1"/>
</dbReference>
<evidence type="ECO:0000256" key="2">
    <source>
        <dbReference type="ARBA" id="ARBA00009477"/>
    </source>
</evidence>
<dbReference type="Gene3D" id="2.40.420.20">
    <property type="match status" value="1"/>
</dbReference>
<dbReference type="Pfam" id="PF25876">
    <property type="entry name" value="HH_MFP_RND"/>
    <property type="match status" value="1"/>
</dbReference>
<protein>
    <submittedName>
        <fullName evidence="9">RND family efflux transporter, MFP subunit</fullName>
    </submittedName>
</protein>
<dbReference type="InterPro" id="IPR058627">
    <property type="entry name" value="MdtA-like_C"/>
</dbReference>
<evidence type="ECO:0000259" key="6">
    <source>
        <dbReference type="Pfam" id="PF25917"/>
    </source>
</evidence>
<dbReference type="Pfam" id="PF25917">
    <property type="entry name" value="BSH_RND"/>
    <property type="match status" value="1"/>
</dbReference>
<evidence type="ECO:0000256" key="1">
    <source>
        <dbReference type="ARBA" id="ARBA00004196"/>
    </source>
</evidence>
<sequence length="395" mass="41011">MPSEPVIAQPVSRRTIRLIAITGIVVAVIVVVSGVAVRAVGARDLRAWTSEQTLPTVNLVQPKAASSGSTLDLPSRLEAFSRAPIFARVSGYLKSWDVDIGGQVKAGQLLAVIESPELDQQLIQARADLATAQANAALAATTAKRWQALLGTDSVAKQDVDDRTGDYAAKKAVVAAAQANVERLVATKGFERIIAPFDGTVTSRDTDIGALINAGSGGVGQELFTVSDVKQLRVYVQVPQNYAPIVQVGTVATLSVPEYPGQHFTARVIASANAVNASSGTTLVQLLVDNSNGKLMPGGFASLQFKLPVQADAVRIPASALVFDARGLRVATVDANNHVAFKTVTISRDFGDAVEIGSGLTAADRVIDTPPDGLIDGDSVKVAAAAATSKAAKNG</sequence>
<dbReference type="RefSeq" id="WP_091007187.1">
    <property type="nucleotide sequence ID" value="NZ_CP041743.1"/>
</dbReference>
<keyword evidence="3" id="KW-0813">Transport</keyword>
<dbReference type="EMBL" id="FOQU01000001">
    <property type="protein sequence ID" value="SFH92327.1"/>
    <property type="molecule type" value="Genomic_DNA"/>
</dbReference>
<keyword evidence="4" id="KW-0472">Membrane</keyword>
<dbReference type="PANTHER" id="PTHR30469:SF37">
    <property type="entry name" value="RAGD PROTEIN"/>
    <property type="match status" value="1"/>
</dbReference>
<dbReference type="InterPro" id="IPR058624">
    <property type="entry name" value="MdtA-like_HH"/>
</dbReference>
<dbReference type="SUPFAM" id="SSF111369">
    <property type="entry name" value="HlyD-like secretion proteins"/>
    <property type="match status" value="1"/>
</dbReference>
<dbReference type="GO" id="GO:0015562">
    <property type="term" value="F:efflux transmembrane transporter activity"/>
    <property type="evidence" value="ECO:0007669"/>
    <property type="project" value="TreeGrafter"/>
</dbReference>
<feature type="domain" description="Multidrug resistance protein MdtA-like alpha-helical hairpin" evidence="5">
    <location>
        <begin position="122"/>
        <end position="182"/>
    </location>
</feature>
<evidence type="ECO:0000256" key="4">
    <source>
        <dbReference type="SAM" id="Phobius"/>
    </source>
</evidence>
<dbReference type="PANTHER" id="PTHR30469">
    <property type="entry name" value="MULTIDRUG RESISTANCE PROTEIN MDTA"/>
    <property type="match status" value="1"/>
</dbReference>
<dbReference type="Gene3D" id="2.40.50.100">
    <property type="match status" value="1"/>
</dbReference>
<feature type="transmembrane region" description="Helical" evidence="4">
    <location>
        <begin position="15"/>
        <end position="37"/>
    </location>
</feature>
<dbReference type="InterPro" id="IPR058625">
    <property type="entry name" value="MdtA-like_BSH"/>
</dbReference>
<dbReference type="Proteomes" id="UP000199548">
    <property type="component" value="Unassembled WGS sequence"/>
</dbReference>
<dbReference type="STRING" id="420953.SAMN05192543_101616"/>
<evidence type="ECO:0000313" key="10">
    <source>
        <dbReference type="Proteomes" id="UP000199548"/>
    </source>
</evidence>
<dbReference type="OrthoDB" id="9806939at2"/>
<evidence type="ECO:0000256" key="3">
    <source>
        <dbReference type="ARBA" id="ARBA00022448"/>
    </source>
</evidence>
<feature type="domain" description="CusB-like beta-barrel" evidence="7">
    <location>
        <begin position="235"/>
        <end position="306"/>
    </location>
</feature>
<evidence type="ECO:0000259" key="8">
    <source>
        <dbReference type="Pfam" id="PF25967"/>
    </source>
</evidence>
<feature type="domain" description="Multidrug resistance protein MdtA-like C-terminal permuted SH3" evidence="8">
    <location>
        <begin position="312"/>
        <end position="367"/>
    </location>
</feature>
<name>A0A1I3E027_9BURK</name>
<dbReference type="NCBIfam" id="TIGR01730">
    <property type="entry name" value="RND_mfp"/>
    <property type="match status" value="1"/>
</dbReference>
<organism evidence="9 10">
    <name type="scientific">Paraburkholderia megapolitana</name>
    <dbReference type="NCBI Taxonomy" id="420953"/>
    <lineage>
        <taxon>Bacteria</taxon>
        <taxon>Pseudomonadati</taxon>
        <taxon>Pseudomonadota</taxon>
        <taxon>Betaproteobacteria</taxon>
        <taxon>Burkholderiales</taxon>
        <taxon>Burkholderiaceae</taxon>
        <taxon>Paraburkholderia</taxon>
    </lineage>
</organism>
<proteinExistence type="inferred from homology"/>
<dbReference type="FunFam" id="2.40.30.170:FF:000010">
    <property type="entry name" value="Efflux RND transporter periplasmic adaptor subunit"/>
    <property type="match status" value="1"/>
</dbReference>
<dbReference type="Pfam" id="PF25967">
    <property type="entry name" value="RND-MFP_C"/>
    <property type="match status" value="1"/>
</dbReference>
<dbReference type="InterPro" id="IPR006143">
    <property type="entry name" value="RND_pump_MFP"/>
</dbReference>
<reference evidence="9 10" key="1">
    <citation type="submission" date="2016-10" db="EMBL/GenBank/DDBJ databases">
        <authorList>
            <person name="de Groot N.N."/>
        </authorList>
    </citation>
    <scope>NUCLEOTIDE SEQUENCE [LARGE SCALE GENOMIC DNA]</scope>
    <source>
        <strain evidence="9 10">LMG 23650</strain>
    </source>
</reference>
<dbReference type="GO" id="GO:1990281">
    <property type="term" value="C:efflux pump complex"/>
    <property type="evidence" value="ECO:0007669"/>
    <property type="project" value="TreeGrafter"/>
</dbReference>
<gene>
    <name evidence="9" type="ORF">SAMN05192543_101616</name>
</gene>
<keyword evidence="10" id="KW-1185">Reference proteome</keyword>
<keyword evidence="4" id="KW-0812">Transmembrane</keyword>
<dbReference type="AlphaFoldDB" id="A0A1I3E027"/>
<dbReference type="Gene3D" id="1.10.287.470">
    <property type="entry name" value="Helix hairpin bin"/>
    <property type="match status" value="1"/>
</dbReference>
<evidence type="ECO:0000313" key="9">
    <source>
        <dbReference type="EMBL" id="SFH92327.1"/>
    </source>
</evidence>
<evidence type="ECO:0000259" key="7">
    <source>
        <dbReference type="Pfam" id="PF25954"/>
    </source>
</evidence>
<dbReference type="Gene3D" id="2.40.30.170">
    <property type="match status" value="1"/>
</dbReference>
<accession>A0A1I3E027</accession>
<feature type="domain" description="Multidrug resistance protein MdtA-like barrel-sandwich hybrid" evidence="6">
    <location>
        <begin position="84"/>
        <end position="216"/>
    </location>
</feature>